<keyword evidence="3 10" id="KW-0808">Transferase</keyword>
<feature type="domain" description="Thiolase N-terminal" evidence="11">
    <location>
        <begin position="5"/>
        <end position="274"/>
    </location>
</feature>
<evidence type="ECO:0000256" key="4">
    <source>
        <dbReference type="ARBA" id="ARBA00022832"/>
    </source>
</evidence>
<evidence type="ECO:0000256" key="8">
    <source>
        <dbReference type="ARBA" id="ARBA00023315"/>
    </source>
</evidence>
<reference evidence="13 14" key="1">
    <citation type="submission" date="2014-09" db="EMBL/GenBank/DDBJ databases">
        <title>Draft genome sequence of Streptomyces natalensis ATCC 27448, producer of the antifungal pimaricin.</title>
        <authorList>
            <person name="Mendes M.V."/>
            <person name="Beites T."/>
            <person name="Pires S."/>
            <person name="Santos C.L."/>
            <person name="Moradas-Ferreira P."/>
        </authorList>
    </citation>
    <scope>NUCLEOTIDE SEQUENCE [LARGE SCALE GENOMIC DNA]</scope>
    <source>
        <strain evidence="13 14">ATCC 27448</strain>
    </source>
</reference>
<dbReference type="RefSeq" id="WP_030068049.1">
    <property type="nucleotide sequence ID" value="NZ_JRKI01000005.1"/>
</dbReference>
<evidence type="ECO:0000256" key="1">
    <source>
        <dbReference type="ARBA" id="ARBA00004275"/>
    </source>
</evidence>
<evidence type="ECO:0000256" key="3">
    <source>
        <dbReference type="ARBA" id="ARBA00022679"/>
    </source>
</evidence>
<evidence type="ECO:0000259" key="12">
    <source>
        <dbReference type="Pfam" id="PF02803"/>
    </source>
</evidence>
<dbReference type="NCBIfam" id="NF005890">
    <property type="entry name" value="PRK07851.1"/>
    <property type="match status" value="1"/>
</dbReference>
<dbReference type="Pfam" id="PF02803">
    <property type="entry name" value="Thiolase_C"/>
    <property type="match status" value="1"/>
</dbReference>
<organism evidence="13 14">
    <name type="scientific">Streptomyces natalensis ATCC 27448</name>
    <dbReference type="NCBI Taxonomy" id="1240678"/>
    <lineage>
        <taxon>Bacteria</taxon>
        <taxon>Bacillati</taxon>
        <taxon>Actinomycetota</taxon>
        <taxon>Actinomycetes</taxon>
        <taxon>Kitasatosporales</taxon>
        <taxon>Streptomycetaceae</taxon>
        <taxon>Streptomyces</taxon>
    </lineage>
</organism>
<keyword evidence="14" id="KW-1185">Reference proteome</keyword>
<evidence type="ECO:0000259" key="11">
    <source>
        <dbReference type="Pfam" id="PF00108"/>
    </source>
</evidence>
<accession>A0A0D7CSB0</accession>
<name>A0A0D7CSB0_9ACTN</name>
<comment type="similarity">
    <text evidence="2 10">Belongs to the thiolase-like superfamily. Thiolase family.</text>
</comment>
<evidence type="ECO:0000256" key="9">
    <source>
        <dbReference type="PIRSR" id="PIRSR000429-1"/>
    </source>
</evidence>
<dbReference type="EMBL" id="JRKI01000005">
    <property type="protein sequence ID" value="KIZ19128.1"/>
    <property type="molecule type" value="Genomic_DNA"/>
</dbReference>
<feature type="active site" description="Acyl-thioester intermediate" evidence="9">
    <location>
        <position position="90"/>
    </location>
</feature>
<dbReference type="PANTHER" id="PTHR43853">
    <property type="entry name" value="3-KETOACYL-COA THIOLASE, PEROXISOMAL"/>
    <property type="match status" value="1"/>
</dbReference>
<keyword evidence="5" id="KW-0809">Transit peptide</keyword>
<feature type="active site" description="Proton acceptor" evidence="9">
    <location>
        <position position="361"/>
    </location>
</feature>
<dbReference type="Proteomes" id="UP000032458">
    <property type="component" value="Unassembled WGS sequence"/>
</dbReference>
<keyword evidence="8 10" id="KW-0012">Acyltransferase</keyword>
<dbReference type="PATRIC" id="fig|1240678.4.peg.885"/>
<comment type="caution">
    <text evidence="13">The sequence shown here is derived from an EMBL/GenBank/DDBJ whole genome shotgun (WGS) entry which is preliminary data.</text>
</comment>
<keyword evidence="6" id="KW-0443">Lipid metabolism</keyword>
<dbReference type="FunFam" id="3.40.47.10:FF:000013">
    <property type="entry name" value="Acetyl-CoA acetyltransferase"/>
    <property type="match status" value="1"/>
</dbReference>
<dbReference type="SUPFAM" id="SSF53901">
    <property type="entry name" value="Thiolase-like"/>
    <property type="match status" value="2"/>
</dbReference>
<dbReference type="GO" id="GO:0010124">
    <property type="term" value="P:phenylacetate catabolic process"/>
    <property type="evidence" value="ECO:0007669"/>
    <property type="project" value="TreeGrafter"/>
</dbReference>
<evidence type="ECO:0000256" key="2">
    <source>
        <dbReference type="ARBA" id="ARBA00010982"/>
    </source>
</evidence>
<proteinExistence type="inferred from homology"/>
<dbReference type="Pfam" id="PF00108">
    <property type="entry name" value="Thiolase_N"/>
    <property type="match status" value="1"/>
</dbReference>
<dbReference type="InterPro" id="IPR020617">
    <property type="entry name" value="Thiolase_C"/>
</dbReference>
<keyword evidence="7" id="KW-0576">Peroxisome</keyword>
<gene>
    <name evidence="13" type="ORF">SNA_04190</name>
</gene>
<dbReference type="EC" id="2.3.1.9" evidence="13"/>
<sequence>MPEAVIVSAARSPIGRAFKGSLKDLRPDDLTAKIIEAALAKVPELDPTDIDDLMLGCGLPGGEQGHNLGRIVAVQMGMDHLPGCTITRYCSSSLQTSRMALHAIKAGEGDVFISAGVETVSRSVKGSSDGLPDTHNPLFADAEARTAARAQEEGSGWHDPREDGLIPDAYIAMGQTAENLARLKGVTRQDMDEFGVRSQNLAEKAIKNGFWEREITPVELPDGTVVSKDDGPRAGVTLEGVQGLKPVFRPDGLVTAGNCCPLNDGAAALVIMSDTKARELGLTPLARIVSTGVSGLSPEIMGYGPVEASKQALRRAGLSISDIDLVEINEAFAAQVIPSYRDLGIDLDRLNVNGGAIAVGHPFGMTGARITTTLINSLQWHDKQFGLETMCVGGGQGMAMVIERLS</sequence>
<dbReference type="NCBIfam" id="TIGR01930">
    <property type="entry name" value="AcCoA-C-Actrans"/>
    <property type="match status" value="1"/>
</dbReference>
<dbReference type="InterPro" id="IPR016039">
    <property type="entry name" value="Thiolase-like"/>
</dbReference>
<dbReference type="InterPro" id="IPR002155">
    <property type="entry name" value="Thiolase"/>
</dbReference>
<protein>
    <submittedName>
        <fullName evidence="13">Acetyl-CoA acetyltransferase</fullName>
        <ecNumber evidence="13">2.3.1.9</ecNumber>
    </submittedName>
</protein>
<evidence type="ECO:0000256" key="5">
    <source>
        <dbReference type="ARBA" id="ARBA00022946"/>
    </source>
</evidence>
<comment type="subcellular location">
    <subcellularLocation>
        <location evidence="1">Peroxisome</location>
    </subcellularLocation>
</comment>
<dbReference type="InterPro" id="IPR020613">
    <property type="entry name" value="Thiolase_CS"/>
</dbReference>
<dbReference type="AlphaFoldDB" id="A0A0D7CSB0"/>
<feature type="active site" description="Proton acceptor" evidence="9">
    <location>
        <position position="391"/>
    </location>
</feature>
<dbReference type="InterPro" id="IPR020616">
    <property type="entry name" value="Thiolase_N"/>
</dbReference>
<dbReference type="PANTHER" id="PTHR43853:SF8">
    <property type="entry name" value="3-KETOACYL-COA THIOLASE, PEROXISOMAL"/>
    <property type="match status" value="1"/>
</dbReference>
<evidence type="ECO:0000313" key="14">
    <source>
        <dbReference type="Proteomes" id="UP000032458"/>
    </source>
</evidence>
<dbReference type="PIRSF" id="PIRSF000429">
    <property type="entry name" value="Ac-CoA_Ac_transf"/>
    <property type="match status" value="1"/>
</dbReference>
<dbReference type="PROSITE" id="PS00737">
    <property type="entry name" value="THIOLASE_2"/>
    <property type="match status" value="1"/>
</dbReference>
<dbReference type="GO" id="GO:0003985">
    <property type="term" value="F:acetyl-CoA C-acetyltransferase activity"/>
    <property type="evidence" value="ECO:0007669"/>
    <property type="project" value="UniProtKB-EC"/>
</dbReference>
<feature type="domain" description="Thiolase C-terminal" evidence="12">
    <location>
        <begin position="282"/>
        <end position="404"/>
    </location>
</feature>
<dbReference type="Gene3D" id="3.40.47.10">
    <property type="match status" value="1"/>
</dbReference>
<evidence type="ECO:0000256" key="6">
    <source>
        <dbReference type="ARBA" id="ARBA00023098"/>
    </source>
</evidence>
<evidence type="ECO:0000313" key="13">
    <source>
        <dbReference type="EMBL" id="KIZ19128.1"/>
    </source>
</evidence>
<dbReference type="GO" id="GO:0005737">
    <property type="term" value="C:cytoplasm"/>
    <property type="evidence" value="ECO:0007669"/>
    <property type="project" value="UniProtKB-ARBA"/>
</dbReference>
<evidence type="ECO:0000256" key="10">
    <source>
        <dbReference type="RuleBase" id="RU003557"/>
    </source>
</evidence>
<dbReference type="CDD" id="cd00751">
    <property type="entry name" value="thiolase"/>
    <property type="match status" value="1"/>
</dbReference>
<evidence type="ECO:0000256" key="7">
    <source>
        <dbReference type="ARBA" id="ARBA00023140"/>
    </source>
</evidence>
<dbReference type="GO" id="GO:0006635">
    <property type="term" value="P:fatty acid beta-oxidation"/>
    <property type="evidence" value="ECO:0007669"/>
    <property type="project" value="TreeGrafter"/>
</dbReference>
<dbReference type="InterPro" id="IPR050215">
    <property type="entry name" value="Thiolase-like_sf_Thiolase"/>
</dbReference>
<keyword evidence="4" id="KW-0276">Fatty acid metabolism</keyword>